<evidence type="ECO:0000256" key="1">
    <source>
        <dbReference type="SAM" id="Phobius"/>
    </source>
</evidence>
<sequence length="70" mass="8190">MRRLFNRAEGDRPTQNLITAAYEQNLRNIPWTPTVILSCLNLILFLCSFYGSVLLHKCRIIGVFHHVLQY</sequence>
<proteinExistence type="predicted"/>
<keyword evidence="1" id="KW-0472">Membrane</keyword>
<dbReference type="Proteomes" id="UP001608902">
    <property type="component" value="Unassembled WGS sequence"/>
</dbReference>
<reference evidence="2 3" key="1">
    <citation type="submission" date="2024-08" db="EMBL/GenBank/DDBJ databases">
        <title>Gnathostoma spinigerum genome.</title>
        <authorList>
            <person name="Gonzalez-Bertolin B."/>
            <person name="Monzon S."/>
            <person name="Zaballos A."/>
            <person name="Jimenez P."/>
            <person name="Dekumyoy P."/>
            <person name="Varona S."/>
            <person name="Cuesta I."/>
            <person name="Sumanam S."/>
            <person name="Adisakwattana P."/>
            <person name="Gasser R.B."/>
            <person name="Hernandez-Gonzalez A."/>
            <person name="Young N.D."/>
            <person name="Perteguer M.J."/>
        </authorList>
    </citation>
    <scope>NUCLEOTIDE SEQUENCE [LARGE SCALE GENOMIC DNA]</scope>
    <source>
        <strain evidence="2">AL3</strain>
        <tissue evidence="2">Liver</tissue>
    </source>
</reference>
<dbReference type="AlphaFoldDB" id="A0ABD6ERA9"/>
<evidence type="ECO:0000313" key="3">
    <source>
        <dbReference type="Proteomes" id="UP001608902"/>
    </source>
</evidence>
<name>A0ABD6ERA9_9BILA</name>
<gene>
    <name evidence="2" type="ORF">AB6A40_009095</name>
</gene>
<dbReference type="EMBL" id="JBGFUD010009160">
    <property type="protein sequence ID" value="MFH4982386.1"/>
    <property type="molecule type" value="Genomic_DNA"/>
</dbReference>
<comment type="caution">
    <text evidence="2">The sequence shown here is derived from an EMBL/GenBank/DDBJ whole genome shotgun (WGS) entry which is preliminary data.</text>
</comment>
<keyword evidence="1" id="KW-0812">Transmembrane</keyword>
<keyword evidence="3" id="KW-1185">Reference proteome</keyword>
<organism evidence="2 3">
    <name type="scientific">Gnathostoma spinigerum</name>
    <dbReference type="NCBI Taxonomy" id="75299"/>
    <lineage>
        <taxon>Eukaryota</taxon>
        <taxon>Metazoa</taxon>
        <taxon>Ecdysozoa</taxon>
        <taxon>Nematoda</taxon>
        <taxon>Chromadorea</taxon>
        <taxon>Rhabditida</taxon>
        <taxon>Spirurina</taxon>
        <taxon>Gnathostomatomorpha</taxon>
        <taxon>Gnathostomatoidea</taxon>
        <taxon>Gnathostomatidae</taxon>
        <taxon>Gnathostoma</taxon>
    </lineage>
</organism>
<evidence type="ECO:0000313" key="2">
    <source>
        <dbReference type="EMBL" id="MFH4982386.1"/>
    </source>
</evidence>
<protein>
    <submittedName>
        <fullName evidence="2">Uncharacterized protein</fullName>
    </submittedName>
</protein>
<feature type="transmembrane region" description="Helical" evidence="1">
    <location>
        <begin position="35"/>
        <end position="55"/>
    </location>
</feature>
<keyword evidence="1" id="KW-1133">Transmembrane helix</keyword>
<accession>A0ABD6ERA9</accession>